<evidence type="ECO:0008006" key="3">
    <source>
        <dbReference type="Google" id="ProtNLM"/>
    </source>
</evidence>
<proteinExistence type="predicted"/>
<reference evidence="1 2" key="1">
    <citation type="submission" date="2018-05" db="EMBL/GenBank/DDBJ databases">
        <title>Genome of Sphingosinicella humi QZX222.</title>
        <authorList>
            <person name="Qiao Z."/>
            <person name="Wang G."/>
        </authorList>
    </citation>
    <scope>NUCLEOTIDE SEQUENCE [LARGE SCALE GENOMIC DNA]</scope>
    <source>
        <strain evidence="1 2">QZX222</strain>
    </source>
</reference>
<protein>
    <recommendedName>
        <fullName evidence="3">PilZ domain-containing protein</fullName>
    </recommendedName>
</protein>
<evidence type="ECO:0000313" key="1">
    <source>
        <dbReference type="EMBL" id="PWG01360.1"/>
    </source>
</evidence>
<sequence>MNNQAMLSLVGDDSEIGGGTCFRLLLGAKLVTTTGEMPVMLRELSSAAAVVTGERLPSVGTDIILKRGRLETLATVAWTDGTRARLEFEDPLSGIDLLAQMNPIGPSHPGLPKSFS</sequence>
<gene>
    <name evidence="1" type="ORF">DF286_14665</name>
</gene>
<comment type="caution">
    <text evidence="1">The sequence shown here is derived from an EMBL/GenBank/DDBJ whole genome shotgun (WGS) entry which is preliminary data.</text>
</comment>
<dbReference type="EMBL" id="QFFF01000002">
    <property type="protein sequence ID" value="PWG01360.1"/>
    <property type="molecule type" value="Genomic_DNA"/>
</dbReference>
<accession>A0A2U2IZ48</accession>
<dbReference type="AlphaFoldDB" id="A0A2U2IZ48"/>
<evidence type="ECO:0000313" key="2">
    <source>
        <dbReference type="Proteomes" id="UP000245916"/>
    </source>
</evidence>
<name>A0A2U2IZ48_9SPHN</name>
<dbReference type="RefSeq" id="WP_109272421.1">
    <property type="nucleotide sequence ID" value="NZ_QFFF01000002.1"/>
</dbReference>
<dbReference type="Proteomes" id="UP000245916">
    <property type="component" value="Unassembled WGS sequence"/>
</dbReference>
<dbReference type="OrthoDB" id="9806898at2"/>
<organism evidence="1 2">
    <name type="scientific">Allosphingosinicella humi</name>
    <dbReference type="NCBI Taxonomy" id="2068657"/>
    <lineage>
        <taxon>Bacteria</taxon>
        <taxon>Pseudomonadati</taxon>
        <taxon>Pseudomonadota</taxon>
        <taxon>Alphaproteobacteria</taxon>
        <taxon>Sphingomonadales</taxon>
        <taxon>Sphingomonadaceae</taxon>
        <taxon>Allosphingosinicella</taxon>
    </lineage>
</organism>
<keyword evidence="2" id="KW-1185">Reference proteome</keyword>